<dbReference type="GO" id="GO:0000329">
    <property type="term" value="C:fungal-type vacuole membrane"/>
    <property type="evidence" value="ECO:0007669"/>
    <property type="project" value="InterPro"/>
</dbReference>
<feature type="compositionally biased region" description="Low complexity" evidence="1">
    <location>
        <begin position="256"/>
        <end position="265"/>
    </location>
</feature>
<dbReference type="STRING" id="933852.A0A0C3AMU7"/>
<dbReference type="PANTHER" id="PTHR38407:SF1">
    <property type="entry name" value="PROTEIN IVY1"/>
    <property type="match status" value="1"/>
</dbReference>
<dbReference type="Gene3D" id="1.20.1270.60">
    <property type="entry name" value="Arfaptin homology (AH) domain/BAR domain"/>
    <property type="match status" value="1"/>
</dbReference>
<gene>
    <name evidence="2" type="ORF">M408DRAFT_80604</name>
</gene>
<dbReference type="HOGENOM" id="CLU_029202_1_0_1"/>
<dbReference type="PANTHER" id="PTHR38407">
    <property type="entry name" value="PROTEIN IVY1"/>
    <property type="match status" value="1"/>
</dbReference>
<reference evidence="3" key="2">
    <citation type="submission" date="2015-01" db="EMBL/GenBank/DDBJ databases">
        <title>Evolutionary Origins and Diversification of the Mycorrhizal Mutualists.</title>
        <authorList>
            <consortium name="DOE Joint Genome Institute"/>
            <consortium name="Mycorrhizal Genomics Consortium"/>
            <person name="Kohler A."/>
            <person name="Kuo A."/>
            <person name="Nagy L.G."/>
            <person name="Floudas D."/>
            <person name="Copeland A."/>
            <person name="Barry K.W."/>
            <person name="Cichocki N."/>
            <person name="Veneault-Fourrey C."/>
            <person name="LaButti K."/>
            <person name="Lindquist E.A."/>
            <person name="Lipzen A."/>
            <person name="Lundell T."/>
            <person name="Morin E."/>
            <person name="Murat C."/>
            <person name="Riley R."/>
            <person name="Ohm R."/>
            <person name="Sun H."/>
            <person name="Tunlid A."/>
            <person name="Henrissat B."/>
            <person name="Grigoriev I.V."/>
            <person name="Hibbett D.S."/>
            <person name="Martin F."/>
        </authorList>
    </citation>
    <scope>NUCLEOTIDE SEQUENCE [LARGE SCALE GENOMIC DNA]</scope>
    <source>
        <strain evidence="3">MAFF 305830</strain>
    </source>
</reference>
<proteinExistence type="predicted"/>
<dbReference type="SUPFAM" id="SSF103657">
    <property type="entry name" value="BAR/IMD domain-like"/>
    <property type="match status" value="1"/>
</dbReference>
<reference evidence="2 3" key="1">
    <citation type="submission" date="2014-04" db="EMBL/GenBank/DDBJ databases">
        <authorList>
            <consortium name="DOE Joint Genome Institute"/>
            <person name="Kuo A."/>
            <person name="Zuccaro A."/>
            <person name="Kohler A."/>
            <person name="Nagy L.G."/>
            <person name="Floudas D."/>
            <person name="Copeland A."/>
            <person name="Barry K.W."/>
            <person name="Cichocki N."/>
            <person name="Veneault-Fourrey C."/>
            <person name="LaButti K."/>
            <person name="Lindquist E.A."/>
            <person name="Lipzen A."/>
            <person name="Lundell T."/>
            <person name="Morin E."/>
            <person name="Murat C."/>
            <person name="Sun H."/>
            <person name="Tunlid A."/>
            <person name="Henrissat B."/>
            <person name="Grigoriev I.V."/>
            <person name="Hibbett D.S."/>
            <person name="Martin F."/>
            <person name="Nordberg H.P."/>
            <person name="Cantor M.N."/>
            <person name="Hua S.X."/>
        </authorList>
    </citation>
    <scope>NUCLEOTIDE SEQUENCE [LARGE SCALE GENOMIC DNA]</scope>
    <source>
        <strain evidence="2 3">MAFF 305830</strain>
    </source>
</reference>
<feature type="compositionally biased region" description="Polar residues" evidence="1">
    <location>
        <begin position="228"/>
        <end position="249"/>
    </location>
</feature>
<dbReference type="OrthoDB" id="5594612at2759"/>
<name>A0A0C3AMU7_SERVB</name>
<feature type="region of interest" description="Disordered" evidence="1">
    <location>
        <begin position="208"/>
        <end position="300"/>
    </location>
</feature>
<feature type="compositionally biased region" description="Polar residues" evidence="1">
    <location>
        <begin position="361"/>
        <end position="388"/>
    </location>
</feature>
<feature type="region of interest" description="Disordered" evidence="1">
    <location>
        <begin position="1"/>
        <end position="45"/>
    </location>
</feature>
<evidence type="ECO:0000313" key="3">
    <source>
        <dbReference type="Proteomes" id="UP000054097"/>
    </source>
</evidence>
<evidence type="ECO:0000313" key="2">
    <source>
        <dbReference type="EMBL" id="KIM21354.1"/>
    </source>
</evidence>
<dbReference type="InterPro" id="IPR027267">
    <property type="entry name" value="AH/BAR_dom_sf"/>
</dbReference>
<dbReference type="GO" id="GO:0005543">
    <property type="term" value="F:phospholipid binding"/>
    <property type="evidence" value="ECO:0007669"/>
    <property type="project" value="InterPro"/>
</dbReference>
<dbReference type="AlphaFoldDB" id="A0A0C3AMU7"/>
<sequence length="388" mass="41625">MSHRRSGSAVRARTYSSASGSAASGPPSPTFTATTNASQIHLDSGPDTIITRRDLRQSVNAYEDLVSDCQAYRNALKSMAMATSRFASTFERCSRLKGVDDQAAVGLQAAGGLHHLMGNHWQILDRNIQTGFEDPLRAELQHYKKVAAVPSAPKRKSEFVTDIKYSSDPMLEPLMNSIPDPFDAYGSSKSENQIFSILPPLAILSNPSLTTRGPSPSPPIINGHAIRNGNSSLSNNSYVSEQTSSSVDSQGWGDGRSISPASSVSSRERDSPTGLPPRRPSSPPSTGTLRNSGGKARPTLVVTEDVLSTGTIRGVDTSIFNREGSSRRDTIIAGRPQRPMPNGEESLDDTVRIIPYDRDSSSTVPTPRKTSFANTFSRMLNPSTSGAS</sequence>
<evidence type="ECO:0000256" key="1">
    <source>
        <dbReference type="SAM" id="MobiDB-lite"/>
    </source>
</evidence>
<dbReference type="Proteomes" id="UP000054097">
    <property type="component" value="Unassembled WGS sequence"/>
</dbReference>
<evidence type="ECO:0008006" key="4">
    <source>
        <dbReference type="Google" id="ProtNLM"/>
    </source>
</evidence>
<dbReference type="InterPro" id="IPR037470">
    <property type="entry name" value="IVY1"/>
</dbReference>
<protein>
    <recommendedName>
        <fullName evidence="4">IMD domain-containing protein</fullName>
    </recommendedName>
</protein>
<accession>A0A0C3AMU7</accession>
<feature type="region of interest" description="Disordered" evidence="1">
    <location>
        <begin position="356"/>
        <end position="388"/>
    </location>
</feature>
<feature type="compositionally biased region" description="Low complexity" evidence="1">
    <location>
        <begin position="16"/>
        <end position="25"/>
    </location>
</feature>
<keyword evidence="3" id="KW-1185">Reference proteome</keyword>
<dbReference type="EMBL" id="KN824385">
    <property type="protein sequence ID" value="KIM21354.1"/>
    <property type="molecule type" value="Genomic_DNA"/>
</dbReference>
<dbReference type="GO" id="GO:0042144">
    <property type="term" value="P:vacuole fusion, non-autophagic"/>
    <property type="evidence" value="ECO:0007669"/>
    <property type="project" value="InterPro"/>
</dbReference>
<feature type="compositionally biased region" description="Polar residues" evidence="1">
    <location>
        <begin position="30"/>
        <end position="41"/>
    </location>
</feature>
<feature type="compositionally biased region" description="Pro residues" evidence="1">
    <location>
        <begin position="274"/>
        <end position="283"/>
    </location>
</feature>
<organism evidence="2 3">
    <name type="scientific">Serendipita vermifera MAFF 305830</name>
    <dbReference type="NCBI Taxonomy" id="933852"/>
    <lineage>
        <taxon>Eukaryota</taxon>
        <taxon>Fungi</taxon>
        <taxon>Dikarya</taxon>
        <taxon>Basidiomycota</taxon>
        <taxon>Agaricomycotina</taxon>
        <taxon>Agaricomycetes</taxon>
        <taxon>Sebacinales</taxon>
        <taxon>Serendipitaceae</taxon>
        <taxon>Serendipita</taxon>
    </lineage>
</organism>